<evidence type="ECO:0000256" key="5">
    <source>
        <dbReference type="ARBA" id="ARBA00023136"/>
    </source>
</evidence>
<keyword evidence="4 6" id="KW-1133">Transmembrane helix</keyword>
<feature type="transmembrane region" description="Helical" evidence="6">
    <location>
        <begin position="189"/>
        <end position="207"/>
    </location>
</feature>
<feature type="transmembrane region" description="Helical" evidence="6">
    <location>
        <begin position="147"/>
        <end position="168"/>
    </location>
</feature>
<dbReference type="AlphaFoldDB" id="A0A382CQC7"/>
<feature type="transmembrane region" description="Helical" evidence="6">
    <location>
        <begin position="213"/>
        <end position="234"/>
    </location>
</feature>
<feature type="transmembrane region" description="Helical" evidence="6">
    <location>
        <begin position="37"/>
        <end position="55"/>
    </location>
</feature>
<accession>A0A382CQC7</accession>
<dbReference type="PANTHER" id="PTHR39087:SF2">
    <property type="entry name" value="UPF0104 MEMBRANE PROTEIN MJ1595"/>
    <property type="match status" value="1"/>
</dbReference>
<evidence type="ECO:0000256" key="3">
    <source>
        <dbReference type="ARBA" id="ARBA00022692"/>
    </source>
</evidence>
<name>A0A382CQC7_9ZZZZ</name>
<organism evidence="7">
    <name type="scientific">marine metagenome</name>
    <dbReference type="NCBI Taxonomy" id="408172"/>
    <lineage>
        <taxon>unclassified sequences</taxon>
        <taxon>metagenomes</taxon>
        <taxon>ecological metagenomes</taxon>
    </lineage>
</organism>
<dbReference type="NCBIfam" id="TIGR00374">
    <property type="entry name" value="flippase-like domain"/>
    <property type="match status" value="1"/>
</dbReference>
<feature type="transmembrane region" description="Helical" evidence="6">
    <location>
        <begin position="290"/>
        <end position="314"/>
    </location>
</feature>
<proteinExistence type="predicted"/>
<dbReference type="GO" id="GO:0005886">
    <property type="term" value="C:plasma membrane"/>
    <property type="evidence" value="ECO:0007669"/>
    <property type="project" value="UniProtKB-SubCell"/>
</dbReference>
<sequence length="339" mass="37298">MFRSLRIWIGFVFSAVLVGLFFTLVDLRDVWDAFKEANFLFMLPAVVILFISLWIRCVRWTVLMRPVADISASRLFPYAIIGYMANNLLPARIGELVRAWILGERERIPKASAIATIAVERLFDGGVLVVMFVITGLFIGFENGTLRIIGIASAILFAVAFIFFYWFTSSPTRSRRVAAWFLWKLPRRARFFLAPHASALLIGFRSVHNSSTFLAVVLLSAIAWTVEASAYAVIGIGFRIDLGFGHFLLLLSAANLAIILPTFFGGTGPFEWAARLVLTSGGIASGVASAYALVAHAVIFIPTTVVGLLLMWIFGIPLARLKESPVELDASSESKGVSL</sequence>
<keyword evidence="5 6" id="KW-0472">Membrane</keyword>
<keyword evidence="2" id="KW-1003">Cell membrane</keyword>
<evidence type="ECO:0008006" key="8">
    <source>
        <dbReference type="Google" id="ProtNLM"/>
    </source>
</evidence>
<feature type="transmembrane region" description="Helical" evidence="6">
    <location>
        <begin position="246"/>
        <end position="270"/>
    </location>
</feature>
<evidence type="ECO:0000256" key="4">
    <source>
        <dbReference type="ARBA" id="ARBA00022989"/>
    </source>
</evidence>
<dbReference type="PANTHER" id="PTHR39087">
    <property type="entry name" value="UPF0104 MEMBRANE PROTEIN MJ1595"/>
    <property type="match status" value="1"/>
</dbReference>
<comment type="subcellular location">
    <subcellularLocation>
        <location evidence="1">Cell membrane</location>
        <topology evidence="1">Multi-pass membrane protein</topology>
    </subcellularLocation>
</comment>
<dbReference type="EMBL" id="UINC01035531">
    <property type="protein sequence ID" value="SVB28079.1"/>
    <property type="molecule type" value="Genomic_DNA"/>
</dbReference>
<keyword evidence="3 6" id="KW-0812">Transmembrane</keyword>
<evidence type="ECO:0000256" key="2">
    <source>
        <dbReference type="ARBA" id="ARBA00022475"/>
    </source>
</evidence>
<reference evidence="7" key="1">
    <citation type="submission" date="2018-05" db="EMBL/GenBank/DDBJ databases">
        <authorList>
            <person name="Lanie J.A."/>
            <person name="Ng W.-L."/>
            <person name="Kazmierczak K.M."/>
            <person name="Andrzejewski T.M."/>
            <person name="Davidsen T.M."/>
            <person name="Wayne K.J."/>
            <person name="Tettelin H."/>
            <person name="Glass J.I."/>
            <person name="Rusch D."/>
            <person name="Podicherti R."/>
            <person name="Tsui H.-C.T."/>
            <person name="Winkler M.E."/>
        </authorList>
    </citation>
    <scope>NUCLEOTIDE SEQUENCE</scope>
</reference>
<dbReference type="InterPro" id="IPR022791">
    <property type="entry name" value="L-PG_synthase/AglD"/>
</dbReference>
<protein>
    <recommendedName>
        <fullName evidence="8">Flippase-like domain-containing protein</fullName>
    </recommendedName>
</protein>
<evidence type="ECO:0000256" key="6">
    <source>
        <dbReference type="SAM" id="Phobius"/>
    </source>
</evidence>
<evidence type="ECO:0000313" key="7">
    <source>
        <dbReference type="EMBL" id="SVB28079.1"/>
    </source>
</evidence>
<gene>
    <name evidence="7" type="ORF">METZ01_LOCUS180933</name>
</gene>
<dbReference type="Pfam" id="PF03706">
    <property type="entry name" value="LPG_synthase_TM"/>
    <property type="match status" value="1"/>
</dbReference>
<feature type="transmembrane region" description="Helical" evidence="6">
    <location>
        <begin position="6"/>
        <end position="25"/>
    </location>
</feature>
<evidence type="ECO:0000256" key="1">
    <source>
        <dbReference type="ARBA" id="ARBA00004651"/>
    </source>
</evidence>
<feature type="transmembrane region" description="Helical" evidence="6">
    <location>
        <begin position="122"/>
        <end position="141"/>
    </location>
</feature>